<reference evidence="2 3" key="1">
    <citation type="submission" date="2023-10" db="EMBL/GenBank/DDBJ databases">
        <title>Rubellicoccus peritrichatus gen. nov., sp. nov., isolated from an algae of coral reef tank.</title>
        <authorList>
            <person name="Luo J."/>
        </authorList>
    </citation>
    <scope>NUCLEOTIDE SEQUENCE [LARGE SCALE GENOMIC DNA]</scope>
    <source>
        <strain evidence="2 3">CR14</strain>
    </source>
</reference>
<dbReference type="GO" id="GO:0016810">
    <property type="term" value="F:hydrolase activity, acting on carbon-nitrogen (but not peptide) bonds"/>
    <property type="evidence" value="ECO:0007669"/>
    <property type="project" value="InterPro"/>
</dbReference>
<evidence type="ECO:0000313" key="3">
    <source>
        <dbReference type="Proteomes" id="UP001304300"/>
    </source>
</evidence>
<dbReference type="InterPro" id="IPR011330">
    <property type="entry name" value="Glyco_hydro/deAcase_b/a-brl"/>
</dbReference>
<dbReference type="SUPFAM" id="SSF88713">
    <property type="entry name" value="Glycoside hydrolase/deacetylase"/>
    <property type="match status" value="1"/>
</dbReference>
<name>A0AAQ3L8N1_9BACT</name>
<dbReference type="InterPro" id="IPR002509">
    <property type="entry name" value="NODB_dom"/>
</dbReference>
<keyword evidence="3" id="KW-1185">Reference proteome</keyword>
<dbReference type="GO" id="GO:0005975">
    <property type="term" value="P:carbohydrate metabolic process"/>
    <property type="evidence" value="ECO:0007669"/>
    <property type="project" value="InterPro"/>
</dbReference>
<organism evidence="2 3">
    <name type="scientific">Rubellicoccus peritrichatus</name>
    <dbReference type="NCBI Taxonomy" id="3080537"/>
    <lineage>
        <taxon>Bacteria</taxon>
        <taxon>Pseudomonadati</taxon>
        <taxon>Verrucomicrobiota</taxon>
        <taxon>Opitutia</taxon>
        <taxon>Puniceicoccales</taxon>
        <taxon>Cerasicoccaceae</taxon>
        <taxon>Rubellicoccus</taxon>
    </lineage>
</organism>
<sequence>MARLAIKIDVDTDRGTREGVPRLLEVLQRHEVSATFLFSLGPDNTGKAIRRIFRPGFLQKVRRTNVAGNYGLRTLMNGTLLPAPKIGERNADVMRSVRDAGFSIGIHCWDHFQWQDYLHDMSTVGIRNEFQRACDEFQRIFDEPAQSCGAPGWQCNERALAAYDNAGLLWASDSRSDGSLPTAFFPKWEGEVFKTLHISTTLPTLDELMGRPEYPDDSINDHYLKLLQKGGDCVHTIHAELEGLHYAKMFEDLIVRAKAAGVTFFDLDDYAKELLQAPEKLPVCDITLGEVDGRSGTVTVQKS</sequence>
<dbReference type="RefSeq" id="WP_317832837.1">
    <property type="nucleotide sequence ID" value="NZ_CP136920.1"/>
</dbReference>
<dbReference type="AlphaFoldDB" id="A0AAQ3L8N1"/>
<evidence type="ECO:0000313" key="2">
    <source>
        <dbReference type="EMBL" id="WOO40692.1"/>
    </source>
</evidence>
<dbReference type="KEGG" id="puo:RZN69_18885"/>
<gene>
    <name evidence="2" type="ORF">RZN69_18885</name>
</gene>
<feature type="domain" description="NodB homology" evidence="1">
    <location>
        <begin position="2"/>
        <end position="265"/>
    </location>
</feature>
<dbReference type="Proteomes" id="UP001304300">
    <property type="component" value="Chromosome"/>
</dbReference>
<dbReference type="Gene3D" id="3.20.20.370">
    <property type="entry name" value="Glycoside hydrolase/deacetylase"/>
    <property type="match status" value="1"/>
</dbReference>
<proteinExistence type="predicted"/>
<dbReference type="Pfam" id="PF01522">
    <property type="entry name" value="Polysacc_deac_1"/>
    <property type="match status" value="1"/>
</dbReference>
<protein>
    <submittedName>
        <fullName evidence="2">Polysaccharide deacetylase family protein</fullName>
    </submittedName>
</protein>
<dbReference type="EMBL" id="CP136920">
    <property type="protein sequence ID" value="WOO40692.1"/>
    <property type="molecule type" value="Genomic_DNA"/>
</dbReference>
<dbReference type="PROSITE" id="PS51677">
    <property type="entry name" value="NODB"/>
    <property type="match status" value="1"/>
</dbReference>
<accession>A0AAQ3L8N1</accession>
<evidence type="ECO:0000259" key="1">
    <source>
        <dbReference type="PROSITE" id="PS51677"/>
    </source>
</evidence>